<reference evidence="1" key="2">
    <citation type="journal article" date="2023" name="Int. J. Mol. Sci.">
        <title>De Novo Assembly and Annotation of 11 Diverse Shrub Willow (Salix) Genomes Reveals Novel Gene Organization in Sex-Linked Regions.</title>
        <authorList>
            <person name="Hyden B."/>
            <person name="Feng K."/>
            <person name="Yates T.B."/>
            <person name="Jawdy S."/>
            <person name="Cereghino C."/>
            <person name="Smart L.B."/>
            <person name="Muchero W."/>
        </authorList>
    </citation>
    <scope>NUCLEOTIDE SEQUENCE</scope>
    <source>
        <tissue evidence="1">Shoot tip</tissue>
    </source>
</reference>
<comment type="caution">
    <text evidence="1">The sequence shown here is derived from an EMBL/GenBank/DDBJ whole genome shotgun (WGS) entry which is preliminary data.</text>
</comment>
<accession>A0ABQ8ZS20</accession>
<proteinExistence type="predicted"/>
<evidence type="ECO:0000313" key="1">
    <source>
        <dbReference type="EMBL" id="KAJ6304491.1"/>
    </source>
</evidence>
<name>A0ABQ8ZS20_9ROSI</name>
<evidence type="ECO:0000313" key="2">
    <source>
        <dbReference type="Proteomes" id="UP001141253"/>
    </source>
</evidence>
<dbReference type="EMBL" id="JAPFFI010000027">
    <property type="protein sequence ID" value="KAJ6304491.1"/>
    <property type="molecule type" value="Genomic_DNA"/>
</dbReference>
<dbReference type="Proteomes" id="UP001141253">
    <property type="component" value="Chromosome 16"/>
</dbReference>
<gene>
    <name evidence="1" type="ORF">OIU77_018204</name>
</gene>
<reference evidence="1" key="1">
    <citation type="submission" date="2022-10" db="EMBL/GenBank/DDBJ databases">
        <authorList>
            <person name="Hyden B.L."/>
            <person name="Feng K."/>
            <person name="Yates T."/>
            <person name="Jawdy S."/>
            <person name="Smart L.B."/>
            <person name="Muchero W."/>
        </authorList>
    </citation>
    <scope>NUCLEOTIDE SEQUENCE</scope>
    <source>
        <tissue evidence="1">Shoot tip</tissue>
    </source>
</reference>
<keyword evidence="2" id="KW-1185">Reference proteome</keyword>
<protein>
    <submittedName>
        <fullName evidence="1">Uncharacterized protein</fullName>
    </submittedName>
</protein>
<sequence>MGQQMHEPRLKLFTTSMESCGNFGLFAWTLSLMLMEPRTSLTLIIYHTNTMEVRDIYPRSTTGHLWQHLQGTGTAVLHTLLLVLDEDRLESHEGDRAEENMGLGISIGKPISNF</sequence>
<organism evidence="1 2">
    <name type="scientific">Salix suchowensis</name>
    <dbReference type="NCBI Taxonomy" id="1278906"/>
    <lineage>
        <taxon>Eukaryota</taxon>
        <taxon>Viridiplantae</taxon>
        <taxon>Streptophyta</taxon>
        <taxon>Embryophyta</taxon>
        <taxon>Tracheophyta</taxon>
        <taxon>Spermatophyta</taxon>
        <taxon>Magnoliopsida</taxon>
        <taxon>eudicotyledons</taxon>
        <taxon>Gunneridae</taxon>
        <taxon>Pentapetalae</taxon>
        <taxon>rosids</taxon>
        <taxon>fabids</taxon>
        <taxon>Malpighiales</taxon>
        <taxon>Salicaceae</taxon>
        <taxon>Saliceae</taxon>
        <taxon>Salix</taxon>
    </lineage>
</organism>